<proteinExistence type="predicted"/>
<keyword evidence="2" id="KW-1185">Reference proteome</keyword>
<accession>A0ABP6Q8D6</accession>
<organism evidence="1 2">
    <name type="scientific">Actinocorallia longicatena</name>
    <dbReference type="NCBI Taxonomy" id="111803"/>
    <lineage>
        <taxon>Bacteria</taxon>
        <taxon>Bacillati</taxon>
        <taxon>Actinomycetota</taxon>
        <taxon>Actinomycetes</taxon>
        <taxon>Streptosporangiales</taxon>
        <taxon>Thermomonosporaceae</taxon>
        <taxon>Actinocorallia</taxon>
    </lineage>
</organism>
<name>A0ABP6Q8D6_9ACTN</name>
<reference evidence="2" key="1">
    <citation type="journal article" date="2019" name="Int. J. Syst. Evol. Microbiol.">
        <title>The Global Catalogue of Microorganisms (GCM) 10K type strain sequencing project: providing services to taxonomists for standard genome sequencing and annotation.</title>
        <authorList>
            <consortium name="The Broad Institute Genomics Platform"/>
            <consortium name="The Broad Institute Genome Sequencing Center for Infectious Disease"/>
            <person name="Wu L."/>
            <person name="Ma J."/>
        </authorList>
    </citation>
    <scope>NUCLEOTIDE SEQUENCE [LARGE SCALE GENOMIC DNA]</scope>
    <source>
        <strain evidence="2">JCM 9377</strain>
    </source>
</reference>
<dbReference type="Proteomes" id="UP001501237">
    <property type="component" value="Unassembled WGS sequence"/>
</dbReference>
<sequence length="94" mass="9860">MFEASSASRLPARWLVATAARLLEEAGALAAADREAATLVIDGEIRFASAADRAAFADELCGFLTALAGRYHDGTSAGHGHRLVVAVHPRVKES</sequence>
<gene>
    <name evidence="1" type="ORF">GCM10010468_27930</name>
</gene>
<dbReference type="EMBL" id="BAAAUV010000006">
    <property type="protein sequence ID" value="GAA3210148.1"/>
    <property type="molecule type" value="Genomic_DNA"/>
</dbReference>
<evidence type="ECO:0000313" key="2">
    <source>
        <dbReference type="Proteomes" id="UP001501237"/>
    </source>
</evidence>
<dbReference type="RefSeq" id="WP_344827535.1">
    <property type="nucleotide sequence ID" value="NZ_BAAAUV010000006.1"/>
</dbReference>
<protein>
    <submittedName>
        <fullName evidence="1">Uncharacterized protein</fullName>
    </submittedName>
</protein>
<comment type="caution">
    <text evidence="1">The sequence shown here is derived from an EMBL/GenBank/DDBJ whole genome shotgun (WGS) entry which is preliminary data.</text>
</comment>
<evidence type="ECO:0000313" key="1">
    <source>
        <dbReference type="EMBL" id="GAA3210148.1"/>
    </source>
</evidence>